<evidence type="ECO:0000256" key="1">
    <source>
        <dbReference type="SAM" id="Phobius"/>
    </source>
</evidence>
<dbReference type="RefSeq" id="WP_023845411.1">
    <property type="nucleotide sequence ID" value="NZ_AZAJ01000001.1"/>
</dbReference>
<dbReference type="AlphaFoldDB" id="W9DXX9"/>
<proteinExistence type="predicted"/>
<gene>
    <name evidence="2" type="ORF">MettiDRAFT_1734</name>
</gene>
<dbReference type="Proteomes" id="UP000019483">
    <property type="component" value="Unassembled WGS sequence"/>
</dbReference>
<evidence type="ECO:0000313" key="3">
    <source>
        <dbReference type="Proteomes" id="UP000019483"/>
    </source>
</evidence>
<name>W9DXX9_METTI</name>
<organism evidence="2 3">
    <name type="scientific">Methanolobus tindarius DSM 2278</name>
    <dbReference type="NCBI Taxonomy" id="1090322"/>
    <lineage>
        <taxon>Archaea</taxon>
        <taxon>Methanobacteriati</taxon>
        <taxon>Methanobacteriota</taxon>
        <taxon>Stenosarchaea group</taxon>
        <taxon>Methanomicrobia</taxon>
        <taxon>Methanosarcinales</taxon>
        <taxon>Methanosarcinaceae</taxon>
        <taxon>Methanolobus</taxon>
    </lineage>
</organism>
<evidence type="ECO:0000313" key="2">
    <source>
        <dbReference type="EMBL" id="ETA68276.1"/>
    </source>
</evidence>
<dbReference type="EMBL" id="AZAJ01000001">
    <property type="protein sequence ID" value="ETA68276.1"/>
    <property type="molecule type" value="Genomic_DNA"/>
</dbReference>
<feature type="transmembrane region" description="Helical" evidence="1">
    <location>
        <begin position="12"/>
        <end position="33"/>
    </location>
</feature>
<dbReference type="GeneID" id="96962661"/>
<keyword evidence="1" id="KW-0812">Transmembrane</keyword>
<comment type="caution">
    <text evidence="2">The sequence shown here is derived from an EMBL/GenBank/DDBJ whole genome shotgun (WGS) entry which is preliminary data.</text>
</comment>
<accession>W9DXX9</accession>
<keyword evidence="1" id="KW-0472">Membrane</keyword>
<protein>
    <submittedName>
        <fullName evidence="2">Uncharacterized protein</fullName>
    </submittedName>
</protein>
<dbReference type="OrthoDB" id="118024at2157"/>
<sequence>MKRFFADEKGVSLLFEYILFSLICIGFFMIVSVNSDEIFMQTPNEVVMQNEMSDIGNMMSTMITDMYIILPANGRIETQYNIPPKVGTETYIIEADVNSASGQIIELVSSDSGKRVRVTIAGIAKEMAIEGTVTSSSTNHMISYDSRR</sequence>
<keyword evidence="1" id="KW-1133">Transmembrane helix</keyword>
<dbReference type="STRING" id="1090322.MettiDRAFT_1734"/>
<keyword evidence="3" id="KW-1185">Reference proteome</keyword>
<reference evidence="2 3" key="1">
    <citation type="submission" date="2013-08" db="EMBL/GenBank/DDBJ databases">
        <authorList>
            <consortium name="DOE Joint Genome Institute"/>
            <person name="Eisen J."/>
            <person name="Huntemann M."/>
            <person name="Han J."/>
            <person name="Chen A."/>
            <person name="Kyrpides N."/>
            <person name="Mavromatis K."/>
            <person name="Markowitz V."/>
            <person name="Palaniappan K."/>
            <person name="Ivanova N."/>
            <person name="Schaumberg A."/>
            <person name="Pati A."/>
            <person name="Liolios K."/>
            <person name="Nordberg H.P."/>
            <person name="Cantor M.N."/>
            <person name="Hua S.X."/>
            <person name="Woyke T."/>
        </authorList>
    </citation>
    <scope>NUCLEOTIDE SEQUENCE [LARGE SCALE GENOMIC DNA]</scope>
    <source>
        <strain evidence="2 3">DSM 2278</strain>
    </source>
</reference>